<accession>A0A6N8EC44</accession>
<proteinExistence type="predicted"/>
<keyword evidence="1" id="KW-0472">Membrane</keyword>
<dbReference type="EMBL" id="WNKT01000004">
    <property type="protein sequence ID" value="MTW20117.1"/>
    <property type="molecule type" value="Genomic_DNA"/>
</dbReference>
<keyword evidence="1" id="KW-1133">Transmembrane helix</keyword>
<feature type="transmembrane region" description="Helical" evidence="1">
    <location>
        <begin position="49"/>
        <end position="68"/>
    </location>
</feature>
<keyword evidence="1" id="KW-0812">Transmembrane</keyword>
<evidence type="ECO:0000313" key="3">
    <source>
        <dbReference type="Proteomes" id="UP000434044"/>
    </source>
</evidence>
<gene>
    <name evidence="2" type="ORF">GJ668_03290</name>
</gene>
<dbReference type="AlphaFoldDB" id="A0A6N8EC44"/>
<organism evidence="2 3">
    <name type="scientific">Allochromatium palmeri</name>
    <dbReference type="NCBI Taxonomy" id="231048"/>
    <lineage>
        <taxon>Bacteria</taxon>
        <taxon>Pseudomonadati</taxon>
        <taxon>Pseudomonadota</taxon>
        <taxon>Gammaproteobacteria</taxon>
        <taxon>Chromatiales</taxon>
        <taxon>Chromatiaceae</taxon>
        <taxon>Allochromatium</taxon>
    </lineage>
</organism>
<evidence type="ECO:0000256" key="1">
    <source>
        <dbReference type="SAM" id="Phobius"/>
    </source>
</evidence>
<dbReference type="OrthoDB" id="184728at2"/>
<dbReference type="Pfam" id="PF11306">
    <property type="entry name" value="DUF3108"/>
    <property type="match status" value="1"/>
</dbReference>
<evidence type="ECO:0000313" key="2">
    <source>
        <dbReference type="EMBL" id="MTW20117.1"/>
    </source>
</evidence>
<protein>
    <submittedName>
        <fullName evidence="2">DUF3108 domain-containing protein</fullName>
    </submittedName>
</protein>
<dbReference type="InterPro" id="IPR021457">
    <property type="entry name" value="DUF3108"/>
</dbReference>
<name>A0A6N8EC44_9GAMM</name>
<reference evidence="2 3" key="1">
    <citation type="submission" date="2019-11" db="EMBL/GenBank/DDBJ databases">
        <title>Whole-genome sequence of the anaerobic purple sulfur bacterium Allochromatium palmeri DSM 15591.</title>
        <authorList>
            <person name="Kyndt J.A."/>
            <person name="Meyer T.E."/>
        </authorList>
    </citation>
    <scope>NUCLEOTIDE SEQUENCE [LARGE SCALE GENOMIC DNA]</scope>
    <source>
        <strain evidence="2 3">DSM 15591</strain>
    </source>
</reference>
<dbReference type="Proteomes" id="UP000434044">
    <property type="component" value="Unassembled WGS sequence"/>
</dbReference>
<comment type="caution">
    <text evidence="2">The sequence shown here is derived from an EMBL/GenBank/DDBJ whole genome shotgun (WGS) entry which is preliminary data.</text>
</comment>
<sequence>MAPSVSLTSFACQSAEDSYRRETPWPMRQTPCRLMHAKFPMSLAIPRSYVALLVVIGGLTGFAVFDAVRAEAATPGWSASITPLVRRSDAEIRPLNLSYEVSWSQWLQAGSLHIAFAPKHGRQQALIEARARAQSLGPVRVFWPYESSTRAEIWRRTLYPARFEHEQTESGERETYQATYRKGVMHVESTLTPRDRRGVERETRTHEHDQIRDVLSTLLFLQQIDLSQHQSLTLLVQPLDRLYLVSFTVVGQEQRRVFETRWKTIKLAVRIRRVTDDYELASYNKLRSATLWLSNDEHRVPVEIQADLRVGFVSMRLRRLD</sequence>
<keyword evidence="3" id="KW-1185">Reference proteome</keyword>